<keyword evidence="6 12" id="KW-0479">Metal-binding</keyword>
<dbReference type="InterPro" id="IPR030846">
    <property type="entry name" value="DnaG_bac"/>
</dbReference>
<dbReference type="InterPro" id="IPR037068">
    <property type="entry name" value="DNA_primase_core_N_sf"/>
</dbReference>
<evidence type="ECO:0000256" key="1">
    <source>
        <dbReference type="ARBA" id="ARBA00022478"/>
    </source>
</evidence>
<keyword evidence="16" id="KW-1185">Reference proteome</keyword>
<dbReference type="Pfam" id="PF13155">
    <property type="entry name" value="Toprim_2"/>
    <property type="match status" value="1"/>
</dbReference>
<keyword evidence="10 12" id="KW-0238">DNA-binding</keyword>
<dbReference type="CDD" id="cd03364">
    <property type="entry name" value="TOPRIM_DnaG_primases"/>
    <property type="match status" value="1"/>
</dbReference>
<evidence type="ECO:0000256" key="6">
    <source>
        <dbReference type="ARBA" id="ARBA00022723"/>
    </source>
</evidence>
<protein>
    <recommendedName>
        <fullName evidence="12">DNA primase</fullName>
        <ecNumber evidence="12">2.7.7.101</ecNumber>
    </recommendedName>
</protein>
<dbReference type="PROSITE" id="PS50880">
    <property type="entry name" value="TOPRIM"/>
    <property type="match status" value="1"/>
</dbReference>
<dbReference type="InterPro" id="IPR006295">
    <property type="entry name" value="DNA_primase_DnaG"/>
</dbReference>
<keyword evidence="4 12" id="KW-0548">Nucleotidyltransferase</keyword>
<dbReference type="InterPro" id="IPR050219">
    <property type="entry name" value="DnaG_primase"/>
</dbReference>
<evidence type="ECO:0000256" key="9">
    <source>
        <dbReference type="ARBA" id="ARBA00022842"/>
    </source>
</evidence>
<comment type="similarity">
    <text evidence="12">Belongs to the DnaG primase family.</text>
</comment>
<evidence type="ECO:0000256" key="7">
    <source>
        <dbReference type="ARBA" id="ARBA00022771"/>
    </source>
</evidence>
<keyword evidence="9" id="KW-0460">Magnesium</keyword>
<dbReference type="PANTHER" id="PTHR30313:SF2">
    <property type="entry name" value="DNA PRIMASE"/>
    <property type="match status" value="1"/>
</dbReference>
<dbReference type="Gene3D" id="3.90.580.10">
    <property type="entry name" value="Zinc finger, CHC2-type domain"/>
    <property type="match status" value="1"/>
</dbReference>
<name>A0ABZ2D3M9_9SPHN</name>
<dbReference type="SMART" id="SM00493">
    <property type="entry name" value="TOPRIM"/>
    <property type="match status" value="1"/>
</dbReference>
<keyword evidence="2 12" id="KW-0639">Primosome</keyword>
<evidence type="ECO:0000256" key="12">
    <source>
        <dbReference type="HAMAP-Rule" id="MF_00974"/>
    </source>
</evidence>
<gene>
    <name evidence="12 15" type="primary">dnaG</name>
    <name evidence="15" type="ORF">V5F89_11800</name>
</gene>
<accession>A0ABZ2D3M9</accession>
<keyword evidence="5 12" id="KW-0235">DNA replication</keyword>
<dbReference type="InterPro" id="IPR036977">
    <property type="entry name" value="DNA_primase_Znf_CHC2"/>
</dbReference>
<feature type="domain" description="Toprim" evidence="14">
    <location>
        <begin position="255"/>
        <end position="337"/>
    </location>
</feature>
<proteinExistence type="inferred from homology"/>
<dbReference type="InterPro" id="IPR034151">
    <property type="entry name" value="TOPRIM_DnaG_bac"/>
</dbReference>
<dbReference type="InterPro" id="IPR002694">
    <property type="entry name" value="Znf_CHC2"/>
</dbReference>
<feature type="compositionally biased region" description="Low complexity" evidence="13">
    <location>
        <begin position="603"/>
        <end position="614"/>
    </location>
</feature>
<comment type="cofactor">
    <cofactor evidence="12">
        <name>Zn(2+)</name>
        <dbReference type="ChEBI" id="CHEBI:29105"/>
    </cofactor>
    <text evidence="12">Binds 1 zinc ion per monomer.</text>
</comment>
<dbReference type="InterPro" id="IPR006171">
    <property type="entry name" value="TOPRIM_dom"/>
</dbReference>
<dbReference type="NCBIfam" id="TIGR01391">
    <property type="entry name" value="dnaG"/>
    <property type="match status" value="1"/>
</dbReference>
<evidence type="ECO:0000256" key="11">
    <source>
        <dbReference type="ARBA" id="ARBA00023163"/>
    </source>
</evidence>
<dbReference type="EMBL" id="CP144918">
    <property type="protein sequence ID" value="WWA46932.1"/>
    <property type="molecule type" value="Genomic_DNA"/>
</dbReference>
<dbReference type="Proteomes" id="UP001335183">
    <property type="component" value="Chromosome"/>
</dbReference>
<comment type="function">
    <text evidence="12">RNA polymerase that catalyzes the synthesis of short RNA molecules used as primers for DNA polymerase during DNA replication.</text>
</comment>
<evidence type="ECO:0000256" key="4">
    <source>
        <dbReference type="ARBA" id="ARBA00022695"/>
    </source>
</evidence>
<dbReference type="Pfam" id="PF01807">
    <property type="entry name" value="Zn_ribbon_DnaG"/>
    <property type="match status" value="1"/>
</dbReference>
<feature type="region of interest" description="Disordered" evidence="13">
    <location>
        <begin position="425"/>
        <end position="444"/>
    </location>
</feature>
<evidence type="ECO:0000313" key="15">
    <source>
        <dbReference type="EMBL" id="WWA46932.1"/>
    </source>
</evidence>
<evidence type="ECO:0000313" key="16">
    <source>
        <dbReference type="Proteomes" id="UP001335183"/>
    </source>
</evidence>
<dbReference type="SMART" id="SM00400">
    <property type="entry name" value="ZnF_CHCC"/>
    <property type="match status" value="1"/>
</dbReference>
<keyword evidence="3 12" id="KW-0808">Transferase</keyword>
<dbReference type="SUPFAM" id="SSF57783">
    <property type="entry name" value="Zinc beta-ribbon"/>
    <property type="match status" value="1"/>
</dbReference>
<evidence type="ECO:0000256" key="13">
    <source>
        <dbReference type="SAM" id="MobiDB-lite"/>
    </source>
</evidence>
<keyword evidence="1 12" id="KW-0240">DNA-directed RNA polymerase</keyword>
<evidence type="ECO:0000259" key="14">
    <source>
        <dbReference type="PROSITE" id="PS50880"/>
    </source>
</evidence>
<evidence type="ECO:0000256" key="8">
    <source>
        <dbReference type="ARBA" id="ARBA00022833"/>
    </source>
</evidence>
<sequence length="630" mass="69157">MALTPQWLDELRSRITLSSVIMRTTKLQRAGREWKACCPFHDEKTPSFTVSDEKGFYHCFGCGAHGDAIRWMTDQRGLSFMDAVKELAAEAGMEVPAPDPRAAQRAQEHAGLHEVMQAAQDWFAANLAGSGGAKARDYLQSRGFNARTVERFGFGYAPADRQALKAALSQFDESLLVEAGLRIAVDDRDPYDRFRARLMLPIQDARGRVIAFGGRILDSDTNAPKYLNSPDTPLFDKGRTLYNLHRAGPASRRTGRLIVVEGYMDAIALAAHGFDDAVAPLGTALTEQQIELLWRMVETPVLCFDGDAAGQRAAMRAIARALPLLRPAHSLAIVRLPTGLDPDDLLRQQGPRAMEKLLEAPATLIETLWDFERAAQPLDTPEDKAGLKQRLLDHVEKIEHPDIRALYKRELLERFSAFAFPRRERGGSLPRGRQGGDWRKPPIPRLSPEAAQRLRGAQAGSRDQLVSAVIAGLMRFPDEALRHAEQLGRFAQLDPKAGPAVDAVLEAVEMLEPGETLPISSLDGPVAPPDNTRFAFLGQGIDPQVAREQLAEAVALLVERPALEAALAAATARFETDPEGAFVEQQRLLKRKLEFERRLGQMSSRRAASAAQADSTRRGGTGPANGADTD</sequence>
<evidence type="ECO:0000256" key="10">
    <source>
        <dbReference type="ARBA" id="ARBA00023125"/>
    </source>
</evidence>
<feature type="zinc finger region" description="CHC2-type" evidence="12">
    <location>
        <begin position="38"/>
        <end position="62"/>
    </location>
</feature>
<keyword evidence="7 12" id="KW-0863">Zinc-finger</keyword>
<comment type="catalytic activity">
    <reaction evidence="12">
        <text>ssDNA + n NTP = ssDNA/pppN(pN)n-1 hybrid + (n-1) diphosphate.</text>
        <dbReference type="EC" id="2.7.7.101"/>
    </reaction>
</comment>
<evidence type="ECO:0000256" key="3">
    <source>
        <dbReference type="ARBA" id="ARBA00022679"/>
    </source>
</evidence>
<comment type="domain">
    <text evidence="12">Contains an N-terminal zinc-binding domain, a central core domain that contains the primase activity, and a C-terminal DnaB-binding domain.</text>
</comment>
<evidence type="ECO:0000256" key="2">
    <source>
        <dbReference type="ARBA" id="ARBA00022515"/>
    </source>
</evidence>
<dbReference type="PANTHER" id="PTHR30313">
    <property type="entry name" value="DNA PRIMASE"/>
    <property type="match status" value="1"/>
</dbReference>
<feature type="region of interest" description="Disordered" evidence="13">
    <location>
        <begin position="599"/>
        <end position="630"/>
    </location>
</feature>
<dbReference type="InterPro" id="IPR013264">
    <property type="entry name" value="DNAG_N"/>
</dbReference>
<reference evidence="15 16" key="1">
    <citation type="submission" date="2024-02" db="EMBL/GenBank/DDBJ databases">
        <title>The whole genome sequence of five bacterial samples isolated from Abu Dhabi Sabkha-shore region.</title>
        <authorList>
            <person name="Sudalaimuthuasari N."/>
            <person name="Sarfraz B."/>
            <person name="Tuyisabe J.D."/>
            <person name="Mugisha Ntwali L.D.M."/>
            <person name="Ali A.I.A.A."/>
            <person name="Almansoori S.Z.A."/>
            <person name="Alajami H.S.A."/>
            <person name="Almeqbaali A.A.S."/>
            <person name="Kundu B."/>
            <person name="Saeed E.E."/>
            <person name="Sukumarinath V."/>
            <person name="Mishra A.K."/>
            <person name="Hazzouri K.M."/>
            <person name="Almaskari R."/>
            <person name="Sharma A.K."/>
            <person name="Amiri K.M.A."/>
        </authorList>
    </citation>
    <scope>NUCLEOTIDE SEQUENCE [LARGE SCALE GENOMIC DNA]</scope>
    <source>
        <strain evidence="16">kcgeb_sd</strain>
    </source>
</reference>
<dbReference type="EC" id="2.7.7.101" evidence="12"/>
<dbReference type="RefSeq" id="WP_338445824.1">
    <property type="nucleotide sequence ID" value="NZ_CP144918.1"/>
</dbReference>
<keyword evidence="11 12" id="KW-0804">Transcription</keyword>
<dbReference type="SUPFAM" id="SSF56731">
    <property type="entry name" value="DNA primase core"/>
    <property type="match status" value="1"/>
</dbReference>
<dbReference type="Gene3D" id="3.40.1360.10">
    <property type="match status" value="1"/>
</dbReference>
<dbReference type="Gene3D" id="3.90.980.10">
    <property type="entry name" value="DNA primase, catalytic core, N-terminal domain"/>
    <property type="match status" value="1"/>
</dbReference>
<dbReference type="Pfam" id="PF08275">
    <property type="entry name" value="DNAG_N"/>
    <property type="match status" value="1"/>
</dbReference>
<evidence type="ECO:0000256" key="5">
    <source>
        <dbReference type="ARBA" id="ARBA00022705"/>
    </source>
</evidence>
<comment type="subunit">
    <text evidence="12">Monomer. Interacts with DnaB.</text>
</comment>
<keyword evidence="8 12" id="KW-0862">Zinc</keyword>
<organism evidence="15 16">
    <name type="scientific">Pelagerythrobacter marensis</name>
    <dbReference type="NCBI Taxonomy" id="543877"/>
    <lineage>
        <taxon>Bacteria</taxon>
        <taxon>Pseudomonadati</taxon>
        <taxon>Pseudomonadota</taxon>
        <taxon>Alphaproteobacteria</taxon>
        <taxon>Sphingomonadales</taxon>
        <taxon>Erythrobacteraceae</taxon>
        <taxon>Pelagerythrobacter</taxon>
    </lineage>
</organism>
<dbReference type="HAMAP" id="MF_00974">
    <property type="entry name" value="DNA_primase_DnaG"/>
    <property type="match status" value="1"/>
</dbReference>